<sequence>MLRSSPNIDFFQEKSSGRDQLLIPVRLDARYLIWNPIPSPVHMLAGLTCPSKEEKYSVNCYAAISPYKRSPDDSWRKQKIHNQGIVNDGFSQNPHTFGAKATPLASSRSRQTTKWVERNFRPKAPATSEEKDQDSSTASKKENLQEQSGSVTTRFGTFQASRQLDQLNFLKQEISRKLLNQQTSYSKLADEAREATKDCQLLQELMSKKGLDKVGEPNKLNHLPLPSEEWVDIPDSQEDQEEPSGFTQDPTDAKIGALVNRLTLQKEAAAIGECFNTPKKTADFQVNLESLSPGPNVSSAKRKLRSPTEELGSDNPEQIKRRKKLFGSRKNHSSVKGPPGKQISPTTEPMAPEETGKEKIAVRSRAKLQSTMRRSKNPAPTTETITVSPQRGQAASVQK</sequence>
<dbReference type="AlphaFoldDB" id="A0ABD3GPP4"/>
<accession>A0ABD3GPP4</accession>
<protein>
    <submittedName>
        <fullName evidence="2">Uncharacterized protein</fullName>
    </submittedName>
</protein>
<name>A0ABD3GPP4_9MARC</name>
<evidence type="ECO:0000256" key="1">
    <source>
        <dbReference type="SAM" id="MobiDB-lite"/>
    </source>
</evidence>
<dbReference type="EMBL" id="JBJQOH010000007">
    <property type="protein sequence ID" value="KAL3680060.1"/>
    <property type="molecule type" value="Genomic_DNA"/>
</dbReference>
<keyword evidence="3" id="KW-1185">Reference proteome</keyword>
<evidence type="ECO:0000313" key="2">
    <source>
        <dbReference type="EMBL" id="KAL3680060.1"/>
    </source>
</evidence>
<feature type="region of interest" description="Disordered" evidence="1">
    <location>
        <begin position="85"/>
        <end position="153"/>
    </location>
</feature>
<feature type="compositionally biased region" description="Basic residues" evidence="1">
    <location>
        <begin position="320"/>
        <end position="333"/>
    </location>
</feature>
<feature type="compositionally biased region" description="Polar residues" evidence="1">
    <location>
        <begin position="367"/>
        <end position="399"/>
    </location>
</feature>
<dbReference type="Proteomes" id="UP001633002">
    <property type="component" value="Unassembled WGS sequence"/>
</dbReference>
<comment type="caution">
    <text evidence="2">The sequence shown here is derived from an EMBL/GenBank/DDBJ whole genome shotgun (WGS) entry which is preliminary data.</text>
</comment>
<reference evidence="2 3" key="1">
    <citation type="submission" date="2024-09" db="EMBL/GenBank/DDBJ databases">
        <title>Chromosome-scale assembly of Riccia sorocarpa.</title>
        <authorList>
            <person name="Paukszto L."/>
        </authorList>
    </citation>
    <scope>NUCLEOTIDE SEQUENCE [LARGE SCALE GENOMIC DNA]</scope>
    <source>
        <strain evidence="2">LP-2024</strain>
        <tissue evidence="2">Aerial parts of the thallus</tissue>
    </source>
</reference>
<proteinExistence type="predicted"/>
<evidence type="ECO:0000313" key="3">
    <source>
        <dbReference type="Proteomes" id="UP001633002"/>
    </source>
</evidence>
<feature type="region of interest" description="Disordered" evidence="1">
    <location>
        <begin position="290"/>
        <end position="399"/>
    </location>
</feature>
<organism evidence="2 3">
    <name type="scientific">Riccia sorocarpa</name>
    <dbReference type="NCBI Taxonomy" id="122646"/>
    <lineage>
        <taxon>Eukaryota</taxon>
        <taxon>Viridiplantae</taxon>
        <taxon>Streptophyta</taxon>
        <taxon>Embryophyta</taxon>
        <taxon>Marchantiophyta</taxon>
        <taxon>Marchantiopsida</taxon>
        <taxon>Marchantiidae</taxon>
        <taxon>Marchantiales</taxon>
        <taxon>Ricciaceae</taxon>
        <taxon>Riccia</taxon>
    </lineage>
</organism>
<feature type="compositionally biased region" description="Basic and acidic residues" evidence="1">
    <location>
        <begin position="128"/>
        <end position="144"/>
    </location>
</feature>
<gene>
    <name evidence="2" type="ORF">R1sor_023016</name>
</gene>
<feature type="compositionally biased region" description="Polar residues" evidence="1">
    <location>
        <begin position="290"/>
        <end position="299"/>
    </location>
</feature>
<feature type="compositionally biased region" description="Polar residues" evidence="1">
    <location>
        <begin position="104"/>
        <end position="114"/>
    </location>
</feature>